<organism evidence="3 4">
    <name type="scientific">Aduncisulcus paluster</name>
    <dbReference type="NCBI Taxonomy" id="2918883"/>
    <lineage>
        <taxon>Eukaryota</taxon>
        <taxon>Metamonada</taxon>
        <taxon>Carpediemonas-like organisms</taxon>
        <taxon>Aduncisulcus</taxon>
    </lineage>
</organism>
<accession>A0ABQ5KSI3</accession>
<dbReference type="Proteomes" id="UP001057375">
    <property type="component" value="Unassembled WGS sequence"/>
</dbReference>
<feature type="region of interest" description="Disordered" evidence="1">
    <location>
        <begin position="361"/>
        <end position="384"/>
    </location>
</feature>
<feature type="non-terminal residue" evidence="3">
    <location>
        <position position="577"/>
    </location>
</feature>
<feature type="compositionally biased region" description="Low complexity" evidence="1">
    <location>
        <begin position="474"/>
        <end position="500"/>
    </location>
</feature>
<keyword evidence="4" id="KW-1185">Reference proteome</keyword>
<feature type="transmembrane region" description="Helical" evidence="2">
    <location>
        <begin position="188"/>
        <end position="209"/>
    </location>
</feature>
<dbReference type="EMBL" id="BQXS01010800">
    <property type="protein sequence ID" value="GKT34364.1"/>
    <property type="molecule type" value="Genomic_DNA"/>
</dbReference>
<evidence type="ECO:0000256" key="1">
    <source>
        <dbReference type="SAM" id="MobiDB-lite"/>
    </source>
</evidence>
<reference evidence="3" key="1">
    <citation type="submission" date="2022-03" db="EMBL/GenBank/DDBJ databases">
        <title>Draft genome sequence of Aduncisulcus paluster, a free-living microaerophilic Fornicata.</title>
        <authorList>
            <person name="Yuyama I."/>
            <person name="Kume K."/>
            <person name="Tamura T."/>
            <person name="Inagaki Y."/>
            <person name="Hashimoto T."/>
        </authorList>
    </citation>
    <scope>NUCLEOTIDE SEQUENCE</scope>
    <source>
        <strain evidence="3">NY0171</strain>
    </source>
</reference>
<feature type="compositionally biased region" description="Basic and acidic residues" evidence="1">
    <location>
        <begin position="431"/>
        <end position="446"/>
    </location>
</feature>
<feature type="compositionally biased region" description="Polar residues" evidence="1">
    <location>
        <begin position="361"/>
        <end position="378"/>
    </location>
</feature>
<feature type="transmembrane region" description="Helical" evidence="2">
    <location>
        <begin position="88"/>
        <end position="107"/>
    </location>
</feature>
<evidence type="ECO:0000313" key="4">
    <source>
        <dbReference type="Proteomes" id="UP001057375"/>
    </source>
</evidence>
<sequence>MQILQTIFEVYPTDVRLTFRNQFFSIVLYFFIGFQLLNIIFYDLLTTLLDDRIFSSNIVSSWDYSFPILSSNAFSWGIIIIFSLNKPALGFIACFILLFLLNIYVALHQPYYKTFVNIAMLFILSVCLCGCACMISIHLDSSFTPIVQTFSKHFKYNVLNINSKCEYNMLYGCIEDSVSLMKLNHLPIVIMSTSIFIIIQIINSLIFTYRTMYIRTAAHEILIKSVCSICGLGEGDVSRWDEFLPSSEALKMHEHEIKQKIDSIDEDDYIQNEYQRNFKSLSRVQLTRYRKVMKQVFNRTDMNSAPFPFFTHDDILACIQWMQRRANAFELEHRRKQHYDDTHFSVISTTKDQFQASLDEQLQSSNPAESSKTSSNPIHTYHTAPFFPSQHQNELYAHICPAGPLGNVGGSCPSAITMQRSVNDDDNPVEDQSKDVHPMTSITEDREKESIIGLDAASSIPLANPLMAKPIEQSSRVRSSSFPSTTSTTQPSSSISSQDASTHDPRRQSYYPDYHTEQIHHTTSSHNSSSTSGSTISECRLSYESALLNQIDPPPPNFFPLLFVSPLVILRQYNSFI</sequence>
<evidence type="ECO:0000313" key="3">
    <source>
        <dbReference type="EMBL" id="GKT34364.1"/>
    </source>
</evidence>
<keyword evidence="2" id="KW-0812">Transmembrane</keyword>
<keyword evidence="2" id="KW-0472">Membrane</keyword>
<feature type="transmembrane region" description="Helical" evidence="2">
    <location>
        <begin position="23"/>
        <end position="44"/>
    </location>
</feature>
<feature type="region of interest" description="Disordered" evidence="1">
    <location>
        <begin position="418"/>
        <end position="446"/>
    </location>
</feature>
<gene>
    <name evidence="3" type="ORF">ADUPG1_007728</name>
</gene>
<name>A0ABQ5KSI3_9EUKA</name>
<protein>
    <submittedName>
        <fullName evidence="3">Uncharacterized protein</fullName>
    </submittedName>
</protein>
<keyword evidence="2" id="KW-1133">Transmembrane helix</keyword>
<evidence type="ECO:0000256" key="2">
    <source>
        <dbReference type="SAM" id="Phobius"/>
    </source>
</evidence>
<comment type="caution">
    <text evidence="3">The sequence shown here is derived from an EMBL/GenBank/DDBJ whole genome shotgun (WGS) entry which is preliminary data.</text>
</comment>
<feature type="transmembrane region" description="Helical" evidence="2">
    <location>
        <begin position="114"/>
        <end position="137"/>
    </location>
</feature>
<proteinExistence type="predicted"/>
<feature type="region of interest" description="Disordered" evidence="1">
    <location>
        <begin position="472"/>
        <end position="510"/>
    </location>
</feature>